<evidence type="ECO:0000313" key="2">
    <source>
        <dbReference type="Proteomes" id="UP000298663"/>
    </source>
</evidence>
<dbReference type="Proteomes" id="UP000298663">
    <property type="component" value="Unassembled WGS sequence"/>
</dbReference>
<reference evidence="1 2" key="2">
    <citation type="journal article" date="2019" name="G3 (Bethesda)">
        <title>Hybrid Assembly of the Genome of the Entomopathogenic Nematode Steinernema carpocapsae Identifies the X-Chromosome.</title>
        <authorList>
            <person name="Serra L."/>
            <person name="Macchietto M."/>
            <person name="Macias-Munoz A."/>
            <person name="McGill C.J."/>
            <person name="Rodriguez I.M."/>
            <person name="Rodriguez B."/>
            <person name="Murad R."/>
            <person name="Mortazavi A."/>
        </authorList>
    </citation>
    <scope>NUCLEOTIDE SEQUENCE [LARGE SCALE GENOMIC DNA]</scope>
    <source>
        <strain evidence="1 2">ALL</strain>
    </source>
</reference>
<accession>A0A4U8UWM9</accession>
<evidence type="ECO:0000313" key="1">
    <source>
        <dbReference type="EMBL" id="TMS36248.1"/>
    </source>
</evidence>
<gene>
    <name evidence="1" type="ORF">L596_003459</name>
</gene>
<proteinExistence type="predicted"/>
<dbReference type="EMBL" id="AZBU02000001">
    <property type="protein sequence ID" value="TMS36248.1"/>
    <property type="molecule type" value="Genomic_DNA"/>
</dbReference>
<dbReference type="AlphaFoldDB" id="A0A4U8UWM9"/>
<sequence>MERSVAKELNLASPTVQIYYTCEERREVPAQSFVSASHSTAVCGRKSVNVQSVRKGVVPDLTDFVSAPVLHSIFSRFSDSYLTLDETLNLSPSHSRESVACPTITTLVIKPISCNLFSLFLMACIIRSQKRSKTVNFNKRS</sequence>
<name>A0A4U8UWM9_STECR</name>
<organism evidence="1 2">
    <name type="scientific">Steinernema carpocapsae</name>
    <name type="common">Entomopathogenic nematode</name>
    <dbReference type="NCBI Taxonomy" id="34508"/>
    <lineage>
        <taxon>Eukaryota</taxon>
        <taxon>Metazoa</taxon>
        <taxon>Ecdysozoa</taxon>
        <taxon>Nematoda</taxon>
        <taxon>Chromadorea</taxon>
        <taxon>Rhabditida</taxon>
        <taxon>Tylenchina</taxon>
        <taxon>Panagrolaimomorpha</taxon>
        <taxon>Strongyloidoidea</taxon>
        <taxon>Steinernematidae</taxon>
        <taxon>Steinernema</taxon>
    </lineage>
</organism>
<reference evidence="1 2" key="1">
    <citation type="journal article" date="2015" name="Genome Biol.">
        <title>Comparative genomics of Steinernema reveals deeply conserved gene regulatory networks.</title>
        <authorList>
            <person name="Dillman A.R."/>
            <person name="Macchietto M."/>
            <person name="Porter C.F."/>
            <person name="Rogers A."/>
            <person name="Williams B."/>
            <person name="Antoshechkin I."/>
            <person name="Lee M.M."/>
            <person name="Goodwin Z."/>
            <person name="Lu X."/>
            <person name="Lewis E.E."/>
            <person name="Goodrich-Blair H."/>
            <person name="Stock S.P."/>
            <person name="Adams B.J."/>
            <person name="Sternberg P.W."/>
            <person name="Mortazavi A."/>
        </authorList>
    </citation>
    <scope>NUCLEOTIDE SEQUENCE [LARGE SCALE GENOMIC DNA]</scope>
    <source>
        <strain evidence="1 2">ALL</strain>
    </source>
</reference>
<comment type="caution">
    <text evidence="1">The sequence shown here is derived from an EMBL/GenBank/DDBJ whole genome shotgun (WGS) entry which is preliminary data.</text>
</comment>
<protein>
    <submittedName>
        <fullName evidence="1">Uncharacterized protein</fullName>
    </submittedName>
</protein>
<keyword evidence="2" id="KW-1185">Reference proteome</keyword>